<dbReference type="SFLD" id="SFLDS00003">
    <property type="entry name" value="Haloacid_Dehalogenase"/>
    <property type="match status" value="1"/>
</dbReference>
<dbReference type="PANTHER" id="PTHR43434">
    <property type="entry name" value="PHOSPHOGLYCOLATE PHOSPHATASE"/>
    <property type="match status" value="1"/>
</dbReference>
<dbReference type="GO" id="GO:0004427">
    <property type="term" value="F:inorganic diphosphate phosphatase activity"/>
    <property type="evidence" value="ECO:0007669"/>
    <property type="project" value="UniProtKB-EC"/>
</dbReference>
<dbReference type="SFLD" id="SFLDG01135">
    <property type="entry name" value="C1.5.6:_HAD__Beta-PGM__Phospha"/>
    <property type="match status" value="1"/>
</dbReference>
<keyword evidence="2" id="KW-1185">Reference proteome</keyword>
<accession>A0ABS6BSW4</accession>
<evidence type="ECO:0000313" key="1">
    <source>
        <dbReference type="EMBL" id="MBU3160013.1"/>
    </source>
</evidence>
<dbReference type="InterPro" id="IPR041492">
    <property type="entry name" value="HAD_2"/>
</dbReference>
<dbReference type="NCBIfam" id="NF009804">
    <property type="entry name" value="PRK13288.1"/>
    <property type="match status" value="1"/>
</dbReference>
<comment type="caution">
    <text evidence="1">The sequence shown here is derived from an EMBL/GenBank/DDBJ whole genome shotgun (WGS) entry which is preliminary data.</text>
</comment>
<dbReference type="Pfam" id="PF13419">
    <property type="entry name" value="HAD_2"/>
    <property type="match status" value="1"/>
</dbReference>
<dbReference type="RefSeq" id="WP_216148640.1">
    <property type="nucleotide sequence ID" value="NZ_JAHLDV010000018.1"/>
</dbReference>
<dbReference type="InterPro" id="IPR050155">
    <property type="entry name" value="HAD-like_hydrolase_sf"/>
</dbReference>
<dbReference type="InterPro" id="IPR006439">
    <property type="entry name" value="HAD-SF_hydro_IA"/>
</dbReference>
<dbReference type="Proteomes" id="UP000776252">
    <property type="component" value="Unassembled WGS sequence"/>
</dbReference>
<protein>
    <submittedName>
        <fullName evidence="1">Pyrophosphatase PpaX</fullName>
        <ecNumber evidence="1">3.6.1.1</ecNumber>
    </submittedName>
</protein>
<dbReference type="EC" id="3.6.1.1" evidence="1"/>
<proteinExistence type="predicted"/>
<reference evidence="1 2" key="1">
    <citation type="submission" date="2021-06" db="EMBL/GenBank/DDBJ databases">
        <title>Clostridia strains as spoilage organisms.</title>
        <authorList>
            <person name="Wambui J."/>
            <person name="Stephan R."/>
            <person name="Stevens M.J.A."/>
        </authorList>
    </citation>
    <scope>NUCLEOTIDE SEQUENCE [LARGE SCALE GENOMIC DNA]</scope>
    <source>
        <strain evidence="1 2">DSM 14204</strain>
    </source>
</reference>
<dbReference type="SFLD" id="SFLDG01129">
    <property type="entry name" value="C1.5:_HAD__Beta-PGM__Phosphata"/>
    <property type="match status" value="1"/>
</dbReference>
<gene>
    <name evidence="1" type="primary">ppaX</name>
    <name evidence="1" type="ORF">KPL37_09640</name>
</gene>
<name>A0ABS6BSW4_9CLOT</name>
<evidence type="ECO:0000313" key="2">
    <source>
        <dbReference type="Proteomes" id="UP000776252"/>
    </source>
</evidence>
<dbReference type="EMBL" id="JAHLDV010000018">
    <property type="protein sequence ID" value="MBU3160013.1"/>
    <property type="molecule type" value="Genomic_DNA"/>
</dbReference>
<dbReference type="PANTHER" id="PTHR43434:SF26">
    <property type="entry name" value="PYROPHOSPHATASE PPAX"/>
    <property type="match status" value="1"/>
</dbReference>
<keyword evidence="1" id="KW-0378">Hydrolase</keyword>
<organism evidence="1 2">
    <name type="scientific">Clostridium frigoris</name>
    <dbReference type="NCBI Taxonomy" id="205327"/>
    <lineage>
        <taxon>Bacteria</taxon>
        <taxon>Bacillati</taxon>
        <taxon>Bacillota</taxon>
        <taxon>Clostridia</taxon>
        <taxon>Eubacteriales</taxon>
        <taxon>Clostridiaceae</taxon>
        <taxon>Clostridium</taxon>
    </lineage>
</organism>
<sequence length="215" mass="24411">MAVKNILFDMDGTLLDTNELIIQSFKYTYKKHLNRLVDSEDIIKHFGEILNDTMDKEFGDKSEVAIKTYRDFQNINFDKLISINEGVKEGVKELHSLGYKLGIVTSRFRYSAIKGLKLFGLMDYFDVIIAADDTELHKPDPTPAFMALKIMDGKPEETMLVGDTQFDILCAKNAGIISAIVGWSALPIDVIRKYEPDYIIPSMEKLISLMEKSNN</sequence>
<dbReference type="NCBIfam" id="TIGR01549">
    <property type="entry name" value="HAD-SF-IA-v1"/>
    <property type="match status" value="1"/>
</dbReference>